<organism evidence="1 2">
    <name type="scientific">Candidatus Cryptobacteroides gallistercoris</name>
    <dbReference type="NCBI Taxonomy" id="2840765"/>
    <lineage>
        <taxon>Bacteria</taxon>
        <taxon>Pseudomonadati</taxon>
        <taxon>Bacteroidota</taxon>
        <taxon>Bacteroidia</taxon>
        <taxon>Bacteroidales</taxon>
        <taxon>Candidatus Cryptobacteroides</taxon>
    </lineage>
</organism>
<comment type="caution">
    <text evidence="1">The sequence shown here is derived from an EMBL/GenBank/DDBJ whole genome shotgun (WGS) entry which is preliminary data.</text>
</comment>
<dbReference type="AlphaFoldDB" id="A0A940IF43"/>
<name>A0A940IF43_9BACT</name>
<reference evidence="1" key="1">
    <citation type="submission" date="2020-10" db="EMBL/GenBank/DDBJ databases">
        <authorList>
            <person name="Gilroy R."/>
        </authorList>
    </citation>
    <scope>NUCLEOTIDE SEQUENCE</scope>
    <source>
        <strain evidence="1">F1-3629</strain>
    </source>
</reference>
<evidence type="ECO:0000313" key="1">
    <source>
        <dbReference type="EMBL" id="MBO8453246.1"/>
    </source>
</evidence>
<dbReference type="Proteomes" id="UP000771749">
    <property type="component" value="Unassembled WGS sequence"/>
</dbReference>
<sequence>MADRPSPRTFIGIIILENMNIEYRLESIAETEFRMNYDFDYSKFAPEKLQVQIGHEIKPSMETDQIVVKAKATLVYAEGEIELATNSIMMRFGLSPIKDIIIIKDDGTFSAQDALVIDTFLVAAIGALRGIMMKNLKGTPLEPYYIPLIPIENFRTKRKK</sequence>
<accession>A0A940IF43</accession>
<evidence type="ECO:0000313" key="2">
    <source>
        <dbReference type="Proteomes" id="UP000771749"/>
    </source>
</evidence>
<gene>
    <name evidence="1" type="ORF">IAC07_00805</name>
</gene>
<evidence type="ECO:0008006" key="3">
    <source>
        <dbReference type="Google" id="ProtNLM"/>
    </source>
</evidence>
<protein>
    <recommendedName>
        <fullName evidence="3">Preprotein translocase subunit SecB</fullName>
    </recommendedName>
</protein>
<proteinExistence type="predicted"/>
<dbReference type="EMBL" id="JADIMJ010000016">
    <property type="protein sequence ID" value="MBO8453246.1"/>
    <property type="molecule type" value="Genomic_DNA"/>
</dbReference>
<reference evidence="1" key="2">
    <citation type="journal article" date="2021" name="PeerJ">
        <title>Extensive microbial diversity within the chicken gut microbiome revealed by metagenomics and culture.</title>
        <authorList>
            <person name="Gilroy R."/>
            <person name="Ravi A."/>
            <person name="Getino M."/>
            <person name="Pursley I."/>
            <person name="Horton D.L."/>
            <person name="Alikhan N.F."/>
            <person name="Baker D."/>
            <person name="Gharbi K."/>
            <person name="Hall N."/>
            <person name="Watson M."/>
            <person name="Adriaenssens E.M."/>
            <person name="Foster-Nyarko E."/>
            <person name="Jarju S."/>
            <person name="Secka A."/>
            <person name="Antonio M."/>
            <person name="Oren A."/>
            <person name="Chaudhuri R.R."/>
            <person name="La Ragione R."/>
            <person name="Hildebrand F."/>
            <person name="Pallen M.J."/>
        </authorList>
    </citation>
    <scope>NUCLEOTIDE SEQUENCE</scope>
    <source>
        <strain evidence="1">F1-3629</strain>
    </source>
</reference>